<keyword evidence="1" id="KW-0472">Membrane</keyword>
<dbReference type="Gene3D" id="3.40.50.410">
    <property type="entry name" value="von Willebrand factor, type A domain"/>
    <property type="match status" value="1"/>
</dbReference>
<dbReference type="EMBL" id="CP033905">
    <property type="protein sequence ID" value="AZR07350.1"/>
    <property type="molecule type" value="Genomic_DNA"/>
</dbReference>
<dbReference type="PROSITE" id="PS50234">
    <property type="entry name" value="VWFA"/>
    <property type="match status" value="1"/>
</dbReference>
<dbReference type="InterPro" id="IPR002035">
    <property type="entry name" value="VWF_A"/>
</dbReference>
<keyword evidence="1" id="KW-0812">Transmembrane</keyword>
<evidence type="ECO:0000256" key="1">
    <source>
        <dbReference type="SAM" id="Phobius"/>
    </source>
</evidence>
<dbReference type="AlphaFoldDB" id="A0A3S9QN10"/>
<keyword evidence="1" id="KW-1133">Transmembrane helix</keyword>
<evidence type="ECO:0000313" key="3">
    <source>
        <dbReference type="EMBL" id="AZR07350.1"/>
    </source>
</evidence>
<sequence>MGDIGEKFDMRELLKRHSVLLWRETMNVKARSRVHKTAVLALTFAVMAWMWGGSLVTADADPMRGEPAPVIGQDHPKDPGEVKLFKTAKAVDGMVNTWDITLRAEVKDNLKKSDIVLVGDRSGSMKDDERMKKAKEAAEKFVDSLLASQTEKGTTRIALVSFAEDARTDVELTSDASKLKGAIEKLEANGATFTQGGIKLAREMLEGSDAHFKHIVLLSDGEPTKSYALKEPTKDMVNKDIGSARMEDGVTYTFDHKKRVNVTRVAQNPDDFDYQKQVDGGDTMFTRFGRVPEKDAGKWRALSCTTIRLLYLRSNSSKVCEKPPAPGESDTYYDHGNSAIAEAKIARTAGNSVWTIALSTDEQGEAVLKGVASEGQAFTSDPAHLESIFQKISGNIGAAVKDAKVVDSMGRGFTVQKTGGKPVIQKAVPEVSKDTVSLNEQGTLTWNPGALSTPIAQGSDIKYAELTYRVAINNEILKADKNVEGAYPTNSEATLSYKDADGKQVDGKKFPVPYVKPTLYTIEKKLYDEDDREVKTSEKSFKINVAGPWAGKNSAETRAVEVRANAETGKLTDLRYKGQYKVEEDNPADYSVTYRLNGGNETDSLEFDPNTYEGQTFKIQVINRPSNGKLAIKKTLVGDAIDKAKSLTYTGTYTCRAENRPTLTGKWTTERTQWSGTDTVSAKLRVDGTAASSAQAVAETPIPVGYKCTVKEDEPKVNEKFYTSSVATGGDVTIERAKTATVTVTNTLNKKPGSISWKKVDADTGALLGGSEWTLIGPDEKTTRDITQANNGEFKVENLEWGTYKLVEKLAPAGYLLDETQRTITIGDFDGENDVLDGDLGSIGNTKVVAPNIPLTGGISRDAYVYAGLMTLVVGLAVTGAYSVRRKSN</sequence>
<evidence type="ECO:0000313" key="4">
    <source>
        <dbReference type="Proteomes" id="UP000275951"/>
    </source>
</evidence>
<reference evidence="3 4" key="1">
    <citation type="submission" date="2018-11" db="EMBL/GenBank/DDBJ databases">
        <title>Multidrug-resistant genes are associated with an 42-kb island TGI1 carrying a complex class 1 integron in a Trueperella pyogenes.</title>
        <authorList>
            <person name="Dong W."/>
        </authorList>
    </citation>
    <scope>NUCLEOTIDE SEQUENCE [LARGE SCALE GENOMIC DNA]</scope>
    <source>
        <strain evidence="3 4">TP4</strain>
    </source>
</reference>
<name>A0A3S9QN10_9ACTO</name>
<dbReference type="Pfam" id="PF17802">
    <property type="entry name" value="SpaA"/>
    <property type="match status" value="1"/>
</dbReference>
<dbReference type="Gene3D" id="2.60.40.10">
    <property type="entry name" value="Immunoglobulins"/>
    <property type="match status" value="1"/>
</dbReference>
<dbReference type="InterPro" id="IPR013783">
    <property type="entry name" value="Ig-like_fold"/>
</dbReference>
<organism evidence="3 4">
    <name type="scientific">Trueperella pyogenes</name>
    <dbReference type="NCBI Taxonomy" id="1661"/>
    <lineage>
        <taxon>Bacteria</taxon>
        <taxon>Bacillati</taxon>
        <taxon>Actinomycetota</taxon>
        <taxon>Actinomycetes</taxon>
        <taxon>Actinomycetales</taxon>
        <taxon>Actinomycetaceae</taxon>
        <taxon>Trueperella</taxon>
    </lineage>
</organism>
<feature type="transmembrane region" description="Helical" evidence="1">
    <location>
        <begin position="863"/>
        <end position="884"/>
    </location>
</feature>
<dbReference type="Pfam" id="PF19407">
    <property type="entry name" value="DUF5979"/>
    <property type="match status" value="1"/>
</dbReference>
<dbReference type="SUPFAM" id="SSF53300">
    <property type="entry name" value="vWA-like"/>
    <property type="match status" value="1"/>
</dbReference>
<dbReference type="InterPro" id="IPR049319">
    <property type="entry name" value="GBS104-like_Ig"/>
</dbReference>
<dbReference type="SUPFAM" id="SSF49478">
    <property type="entry name" value="Cna protein B-type domain"/>
    <property type="match status" value="1"/>
</dbReference>
<dbReference type="SMART" id="SM00327">
    <property type="entry name" value="VWA"/>
    <property type="match status" value="1"/>
</dbReference>
<dbReference type="GO" id="GO:0005975">
    <property type="term" value="P:carbohydrate metabolic process"/>
    <property type="evidence" value="ECO:0007669"/>
    <property type="project" value="UniProtKB-ARBA"/>
</dbReference>
<dbReference type="InterPro" id="IPR041033">
    <property type="entry name" value="SpaA_PFL_dom_1"/>
</dbReference>
<gene>
    <name evidence="3" type="ORF">EBQ10_08660</name>
</gene>
<dbReference type="Pfam" id="PF13519">
    <property type="entry name" value="VWA_2"/>
    <property type="match status" value="1"/>
</dbReference>
<dbReference type="InterPro" id="IPR046022">
    <property type="entry name" value="DUF5979"/>
</dbReference>
<dbReference type="CDD" id="cd00198">
    <property type="entry name" value="vWFA"/>
    <property type="match status" value="1"/>
</dbReference>
<dbReference type="InterPro" id="IPR036465">
    <property type="entry name" value="vWFA_dom_sf"/>
</dbReference>
<dbReference type="Proteomes" id="UP000275951">
    <property type="component" value="Chromosome"/>
</dbReference>
<evidence type="ECO:0000259" key="2">
    <source>
        <dbReference type="PROSITE" id="PS50234"/>
    </source>
</evidence>
<accession>A0A3S9QN10</accession>
<protein>
    <submittedName>
        <fullName evidence="3">VWA domain-containing protein</fullName>
    </submittedName>
</protein>
<proteinExistence type="predicted"/>
<feature type="domain" description="VWFA" evidence="2">
    <location>
        <begin position="114"/>
        <end position="241"/>
    </location>
</feature>
<dbReference type="Pfam" id="PF21426">
    <property type="entry name" value="GBS104-like_Ig"/>
    <property type="match status" value="1"/>
</dbReference>
<dbReference type="Gene3D" id="2.60.40.1140">
    <property type="entry name" value="Collagen-binding surface protein Cna, B-type domain"/>
    <property type="match status" value="1"/>
</dbReference>